<dbReference type="AlphaFoldDB" id="A0A174TIR7"/>
<accession>A0A174TIR7</accession>
<reference evidence="1 2" key="1">
    <citation type="submission" date="2015-09" db="EMBL/GenBank/DDBJ databases">
        <authorList>
            <consortium name="Pathogen Informatics"/>
        </authorList>
    </citation>
    <scope>NUCLEOTIDE SEQUENCE [LARGE SCALE GENOMIC DNA]</scope>
    <source>
        <strain evidence="1 2">2789STDY5834911</strain>
    </source>
</reference>
<name>A0A174TIR7_9FIRM</name>
<sequence length="185" mass="21985">MKFNVETFRFEIEIIKIMLCTLPYIGLTLGESIRKIVLKLTGLYEMEKNKKYLYCAILYIQAYLEFGFDYDVLFDKVINELGYSKEEVFPKDFYKADKVKLNKSQVRSMIRKWKPGNKSTIAEVVQDIITKVKLHQEGIYYYVNSGTKKDIGEMDITSDVYELVINKSECYFHDIRRKKYFTFDD</sequence>
<dbReference type="Proteomes" id="UP000095712">
    <property type="component" value="Unassembled WGS sequence"/>
</dbReference>
<gene>
    <name evidence="1" type="ORF">ERS852523_03880</name>
</gene>
<evidence type="ECO:0000313" key="1">
    <source>
        <dbReference type="EMBL" id="CUQ08087.1"/>
    </source>
</evidence>
<protein>
    <submittedName>
        <fullName evidence="1">Uncharacterized protein</fullName>
    </submittedName>
</protein>
<dbReference type="RefSeq" id="WP_055153588.1">
    <property type="nucleotide sequence ID" value="NZ_CZAW01000069.1"/>
</dbReference>
<dbReference type="EMBL" id="CZAW01000069">
    <property type="protein sequence ID" value="CUQ08087.1"/>
    <property type="molecule type" value="Genomic_DNA"/>
</dbReference>
<dbReference type="OrthoDB" id="2066092at2"/>
<organism evidence="1 2">
    <name type="scientific">Blautia wexlerae</name>
    <dbReference type="NCBI Taxonomy" id="418240"/>
    <lineage>
        <taxon>Bacteria</taxon>
        <taxon>Bacillati</taxon>
        <taxon>Bacillota</taxon>
        <taxon>Clostridia</taxon>
        <taxon>Lachnospirales</taxon>
        <taxon>Lachnospiraceae</taxon>
        <taxon>Blautia</taxon>
    </lineage>
</organism>
<evidence type="ECO:0000313" key="2">
    <source>
        <dbReference type="Proteomes" id="UP000095712"/>
    </source>
</evidence>
<proteinExistence type="predicted"/>